<organism evidence="2 3">
    <name type="scientific">Micromonospora endophytica</name>
    <dbReference type="NCBI Taxonomy" id="515350"/>
    <lineage>
        <taxon>Bacteria</taxon>
        <taxon>Bacillati</taxon>
        <taxon>Actinomycetota</taxon>
        <taxon>Actinomycetes</taxon>
        <taxon>Micromonosporales</taxon>
        <taxon>Micromonosporaceae</taxon>
        <taxon>Micromonospora</taxon>
    </lineage>
</organism>
<dbReference type="Proteomes" id="UP000248627">
    <property type="component" value="Unassembled WGS sequence"/>
</dbReference>
<keyword evidence="1" id="KW-0472">Membrane</keyword>
<dbReference type="AlphaFoldDB" id="A0A2W2CDD4"/>
<keyword evidence="1" id="KW-1133">Transmembrane helix</keyword>
<proteinExistence type="predicted"/>
<gene>
    <name evidence="2" type="ORF">C1I93_29875</name>
</gene>
<dbReference type="EMBL" id="POTX01000412">
    <property type="protein sequence ID" value="PZF83686.1"/>
    <property type="molecule type" value="Genomic_DNA"/>
</dbReference>
<protein>
    <submittedName>
        <fullName evidence="2">Uncharacterized protein</fullName>
    </submittedName>
</protein>
<keyword evidence="1" id="KW-0812">Transmembrane</keyword>
<reference evidence="2 3" key="1">
    <citation type="submission" date="2018-01" db="EMBL/GenBank/DDBJ databases">
        <title>Draft genome sequence of Jishengella endophytica.</title>
        <authorList>
            <person name="Sahin N."/>
            <person name="Ay H."/>
            <person name="Saygin H."/>
        </authorList>
    </citation>
    <scope>NUCLEOTIDE SEQUENCE [LARGE SCALE GENOMIC DNA]</scope>
    <source>
        <strain evidence="2 3">DSM 45430</strain>
    </source>
</reference>
<evidence type="ECO:0000256" key="1">
    <source>
        <dbReference type="SAM" id="Phobius"/>
    </source>
</evidence>
<accession>A0A2W2CDD4</accession>
<name>A0A2W2CDD4_9ACTN</name>
<keyword evidence="3" id="KW-1185">Reference proteome</keyword>
<evidence type="ECO:0000313" key="3">
    <source>
        <dbReference type="Proteomes" id="UP000248627"/>
    </source>
</evidence>
<feature type="transmembrane region" description="Helical" evidence="1">
    <location>
        <begin position="42"/>
        <end position="64"/>
    </location>
</feature>
<comment type="caution">
    <text evidence="2">The sequence shown here is derived from an EMBL/GenBank/DDBJ whole genome shotgun (WGS) entry which is preliminary data.</text>
</comment>
<sequence length="73" mass="7511">MAGSSTVAFPVAEENSGSLTGHILAQGWTETARERSTSTVRVVIVMVIALIVLVTISVLVVLLANDALSSVTG</sequence>
<evidence type="ECO:0000313" key="2">
    <source>
        <dbReference type="EMBL" id="PZF83686.1"/>
    </source>
</evidence>